<dbReference type="AlphaFoldDB" id="U6H219"/>
<feature type="domain" description="Orc1-like AAA ATPase" evidence="3">
    <location>
        <begin position="31"/>
        <end position="85"/>
    </location>
</feature>
<dbReference type="EMBL" id="HG694517">
    <property type="protein sequence ID" value="CDI85932.1"/>
    <property type="molecule type" value="Genomic_DNA"/>
</dbReference>
<evidence type="ECO:0000313" key="4">
    <source>
        <dbReference type="EMBL" id="CDI85932.1"/>
    </source>
</evidence>
<dbReference type="PANTHER" id="PTHR11638:SF18">
    <property type="entry name" value="HEAT SHOCK PROTEIN 104"/>
    <property type="match status" value="1"/>
</dbReference>
<dbReference type="GO" id="GO:0008233">
    <property type="term" value="F:peptidase activity"/>
    <property type="evidence" value="ECO:0007669"/>
    <property type="project" value="UniProtKB-KW"/>
</dbReference>
<accession>U6H219</accession>
<organism evidence="4 5">
    <name type="scientific">Eimeria praecox</name>
    <dbReference type="NCBI Taxonomy" id="51316"/>
    <lineage>
        <taxon>Eukaryota</taxon>
        <taxon>Sar</taxon>
        <taxon>Alveolata</taxon>
        <taxon>Apicomplexa</taxon>
        <taxon>Conoidasida</taxon>
        <taxon>Coccidia</taxon>
        <taxon>Eucoccidiorida</taxon>
        <taxon>Eimeriorina</taxon>
        <taxon>Eimeriidae</taxon>
        <taxon>Eimeria</taxon>
    </lineage>
</organism>
<reference evidence="4" key="2">
    <citation type="submission" date="2013-10" db="EMBL/GenBank/DDBJ databases">
        <authorList>
            <person name="Aslett M."/>
        </authorList>
    </citation>
    <scope>NUCLEOTIDE SEQUENCE [LARGE SCALE GENOMIC DNA]</scope>
    <source>
        <strain evidence="4">Houghton</strain>
    </source>
</reference>
<dbReference type="InterPro" id="IPR041664">
    <property type="entry name" value="AAA_16"/>
</dbReference>
<keyword evidence="2 4" id="KW-0067">ATP-binding</keyword>
<dbReference type="Pfam" id="PF13191">
    <property type="entry name" value="AAA_16"/>
    <property type="match status" value="1"/>
</dbReference>
<keyword evidence="5" id="KW-1185">Reference proteome</keyword>
<dbReference type="CDD" id="cd00009">
    <property type="entry name" value="AAA"/>
    <property type="match status" value="1"/>
</dbReference>
<dbReference type="GO" id="GO:0034605">
    <property type="term" value="P:cellular response to heat"/>
    <property type="evidence" value="ECO:0007669"/>
    <property type="project" value="TreeGrafter"/>
</dbReference>
<sequence length="108" mass="11862">MVADRQGASDVSISQYGVDLSFMAQQGLLPPVVGRDEEIDRIAQILSRKMTKAPMLLGEPGVGKTAVMEGLAQRIVECLSLYVDVASSLWIYYLCLLARLCEGSLRRE</sequence>
<keyword evidence="4" id="KW-0645">Protease</keyword>
<protein>
    <submittedName>
        <fullName evidence="4">[pt] ATP-dependent Clp protease ATP-binding subunit ClpB, related</fullName>
    </submittedName>
</protein>
<dbReference type="VEuPathDB" id="ToxoDB:EPH_0066460"/>
<dbReference type="InterPro" id="IPR050130">
    <property type="entry name" value="ClpA_ClpB"/>
</dbReference>
<dbReference type="GO" id="GO:0005524">
    <property type="term" value="F:ATP binding"/>
    <property type="evidence" value="ECO:0007669"/>
    <property type="project" value="UniProtKB-KW"/>
</dbReference>
<evidence type="ECO:0000256" key="2">
    <source>
        <dbReference type="ARBA" id="ARBA00022840"/>
    </source>
</evidence>
<keyword evidence="4" id="KW-0378">Hydrolase</keyword>
<reference evidence="4" key="1">
    <citation type="submission" date="2013-10" db="EMBL/GenBank/DDBJ databases">
        <title>Genomic analysis of the causative agents of coccidiosis in chickens.</title>
        <authorList>
            <person name="Reid A.J."/>
            <person name="Blake D."/>
            <person name="Billington K."/>
            <person name="Browne H."/>
            <person name="Dunn M."/>
            <person name="Hung S."/>
            <person name="Kawahara F."/>
            <person name="Miranda-Saavedra D."/>
            <person name="Mourier T."/>
            <person name="Nagra H."/>
            <person name="Otto T.D."/>
            <person name="Rawlings N."/>
            <person name="Sanchez A."/>
            <person name="Sanders M."/>
            <person name="Subramaniam C."/>
            <person name="Tay Y."/>
            <person name="Dear P."/>
            <person name="Doerig C."/>
            <person name="Gruber A."/>
            <person name="Parkinson J."/>
            <person name="Shirley M."/>
            <person name="Wan K.L."/>
            <person name="Berriman M."/>
            <person name="Tomley F."/>
            <person name="Pain A."/>
        </authorList>
    </citation>
    <scope>NUCLEOTIDE SEQUENCE [LARGE SCALE GENOMIC DNA]</scope>
    <source>
        <strain evidence="4">Houghton</strain>
    </source>
</reference>
<evidence type="ECO:0000313" key="5">
    <source>
        <dbReference type="Proteomes" id="UP000018201"/>
    </source>
</evidence>
<dbReference type="InterPro" id="IPR027417">
    <property type="entry name" value="P-loop_NTPase"/>
</dbReference>
<dbReference type="Gene3D" id="3.40.50.300">
    <property type="entry name" value="P-loop containing nucleotide triphosphate hydrolases"/>
    <property type="match status" value="1"/>
</dbReference>
<proteinExistence type="predicted"/>
<name>U6H219_9EIME</name>
<dbReference type="PANTHER" id="PTHR11638">
    <property type="entry name" value="ATP-DEPENDENT CLP PROTEASE"/>
    <property type="match status" value="1"/>
</dbReference>
<dbReference type="SUPFAM" id="SSF52540">
    <property type="entry name" value="P-loop containing nucleoside triphosphate hydrolases"/>
    <property type="match status" value="1"/>
</dbReference>
<dbReference type="Proteomes" id="UP000018201">
    <property type="component" value="Unassembled WGS sequence"/>
</dbReference>
<dbReference type="GO" id="GO:0016887">
    <property type="term" value="F:ATP hydrolysis activity"/>
    <property type="evidence" value="ECO:0007669"/>
    <property type="project" value="TreeGrafter"/>
</dbReference>
<evidence type="ECO:0000259" key="3">
    <source>
        <dbReference type="Pfam" id="PF13191"/>
    </source>
</evidence>
<gene>
    <name evidence="4" type="ORF">EPH_0066460</name>
</gene>
<dbReference type="OrthoDB" id="447014at2759"/>
<dbReference type="GO" id="GO:0005737">
    <property type="term" value="C:cytoplasm"/>
    <property type="evidence" value="ECO:0007669"/>
    <property type="project" value="TreeGrafter"/>
</dbReference>
<dbReference type="GO" id="GO:0006508">
    <property type="term" value="P:proteolysis"/>
    <property type="evidence" value="ECO:0007669"/>
    <property type="project" value="UniProtKB-KW"/>
</dbReference>
<keyword evidence="1" id="KW-0547">Nucleotide-binding</keyword>
<evidence type="ECO:0000256" key="1">
    <source>
        <dbReference type="ARBA" id="ARBA00022741"/>
    </source>
</evidence>